<dbReference type="Pfam" id="PF06645">
    <property type="entry name" value="SPC12"/>
    <property type="match status" value="1"/>
</dbReference>
<reference evidence="11" key="1">
    <citation type="journal article" date="2012" name="MBio">
        <title>Comparative genome analysis of Trichophyton rubrum and related dermatophytes reveals candidate genes involved in infection.</title>
        <authorList>
            <person name="Martinez D.A."/>
            <person name="Oliver B.G."/>
            <person name="Graeser Y."/>
            <person name="Goldberg J.M."/>
            <person name="Li W."/>
            <person name="Martinez-Rossi N.M."/>
            <person name="Monod M."/>
            <person name="Shelest E."/>
            <person name="Barton R.C."/>
            <person name="Birch E."/>
            <person name="Brakhage A.A."/>
            <person name="Chen Z."/>
            <person name="Gurr S.J."/>
            <person name="Heiman D."/>
            <person name="Heitman J."/>
            <person name="Kosti I."/>
            <person name="Rossi A."/>
            <person name="Saif S."/>
            <person name="Samalova M."/>
            <person name="Saunders C.W."/>
            <person name="Shea T."/>
            <person name="Summerbell R.C."/>
            <person name="Xu J."/>
            <person name="Young S."/>
            <person name="Zeng Q."/>
            <person name="Birren B.W."/>
            <person name="Cuomo C.A."/>
            <person name="White T.C."/>
        </authorList>
    </citation>
    <scope>NUCLEOTIDE SEQUENCE [LARGE SCALE GENOMIC DNA]</scope>
    <source>
        <strain evidence="11">ATCC MYA-4606 / CBS 127.97</strain>
    </source>
</reference>
<comment type="function">
    <text evidence="8">Component of the signal peptidase complex (SPC) which catalyzes the cleavage of N-terminal signal sequences from nascent proteins as they are translocated into the lumen of the endoplasmic reticulum. Dispensable for SPC enzymatic activity.</text>
</comment>
<evidence type="ECO:0000256" key="4">
    <source>
        <dbReference type="ARBA" id="ARBA00022692"/>
    </source>
</evidence>
<dbReference type="HOGENOM" id="CLU_134505_2_0_1"/>
<name>F2Q4U4_TRIEC</name>
<dbReference type="VEuPathDB" id="FungiDB:TEQG_08833"/>
<evidence type="ECO:0000256" key="2">
    <source>
        <dbReference type="ARBA" id="ARBA00005245"/>
    </source>
</evidence>
<accession>F2Q4U4</accession>
<dbReference type="PANTHER" id="PTHR13202:SF0">
    <property type="entry name" value="SIGNAL PEPTIDASE COMPLEX SUBUNIT 1"/>
    <property type="match status" value="1"/>
</dbReference>
<dbReference type="OrthoDB" id="263893at2759"/>
<evidence type="ECO:0000256" key="6">
    <source>
        <dbReference type="ARBA" id="ARBA00022989"/>
    </source>
</evidence>
<keyword evidence="5" id="KW-0256">Endoplasmic reticulum</keyword>
<feature type="transmembrane region" description="Helical" evidence="9">
    <location>
        <begin position="26"/>
        <end position="46"/>
    </location>
</feature>
<evidence type="ECO:0000256" key="1">
    <source>
        <dbReference type="ARBA" id="ARBA00004477"/>
    </source>
</evidence>
<gene>
    <name evidence="10" type="ORF">TEQG_08833</name>
</gene>
<evidence type="ECO:0000313" key="10">
    <source>
        <dbReference type="EMBL" id="EGE09162.1"/>
    </source>
</evidence>
<comment type="similarity">
    <text evidence="2">Belongs to the SPCS1 family.</text>
</comment>
<proteinExistence type="inferred from homology"/>
<keyword evidence="7 9" id="KW-0472">Membrane</keyword>
<dbReference type="GO" id="GO:0006465">
    <property type="term" value="P:signal peptide processing"/>
    <property type="evidence" value="ECO:0007669"/>
    <property type="project" value="InterPro"/>
</dbReference>
<dbReference type="EMBL" id="DS995796">
    <property type="protein sequence ID" value="EGE09162.1"/>
    <property type="molecule type" value="Genomic_DNA"/>
</dbReference>
<evidence type="ECO:0000256" key="9">
    <source>
        <dbReference type="SAM" id="Phobius"/>
    </source>
</evidence>
<evidence type="ECO:0000313" key="11">
    <source>
        <dbReference type="Proteomes" id="UP000009169"/>
    </source>
</evidence>
<sequence length="101" mass="10998">MDELLGPLREALDGPIDFHGQRVTDFLSTALLSIFAVVSFLVGYAYEDIFLTLWTMTAGSILTMLVIVPPWPMYNQHPESWLVTGAGGIGRDGIVIDKAGS</sequence>
<dbReference type="Proteomes" id="UP000009169">
    <property type="component" value="Unassembled WGS sequence"/>
</dbReference>
<dbReference type="eggNOG" id="KOG4112">
    <property type="taxonomic scope" value="Eukaryota"/>
</dbReference>
<dbReference type="InterPro" id="IPR009542">
    <property type="entry name" value="Spc1/SPCS1"/>
</dbReference>
<comment type="subcellular location">
    <subcellularLocation>
        <location evidence="1">Endoplasmic reticulum membrane</location>
        <topology evidence="1">Multi-pass membrane protein</topology>
    </subcellularLocation>
</comment>
<keyword evidence="4 9" id="KW-0812">Transmembrane</keyword>
<keyword evidence="6 9" id="KW-1133">Transmembrane helix</keyword>
<feature type="transmembrane region" description="Helical" evidence="9">
    <location>
        <begin position="53"/>
        <end position="71"/>
    </location>
</feature>
<dbReference type="AlphaFoldDB" id="F2Q4U4"/>
<evidence type="ECO:0000256" key="8">
    <source>
        <dbReference type="ARBA" id="ARBA00045204"/>
    </source>
</evidence>
<organism evidence="10 11">
    <name type="scientific">Trichophyton equinum (strain ATCC MYA-4606 / CBS 127.97)</name>
    <name type="common">Horse ringworm fungus</name>
    <dbReference type="NCBI Taxonomy" id="559882"/>
    <lineage>
        <taxon>Eukaryota</taxon>
        <taxon>Fungi</taxon>
        <taxon>Dikarya</taxon>
        <taxon>Ascomycota</taxon>
        <taxon>Pezizomycotina</taxon>
        <taxon>Eurotiomycetes</taxon>
        <taxon>Eurotiomycetidae</taxon>
        <taxon>Onygenales</taxon>
        <taxon>Arthrodermataceae</taxon>
        <taxon>Trichophyton</taxon>
    </lineage>
</organism>
<keyword evidence="11" id="KW-1185">Reference proteome</keyword>
<dbReference type="PANTHER" id="PTHR13202">
    <property type="entry name" value="MICROSOMAL SIGNAL PEPTIDASE 12 KDA SUBUNIT"/>
    <property type="match status" value="1"/>
</dbReference>
<dbReference type="GO" id="GO:0045047">
    <property type="term" value="P:protein targeting to ER"/>
    <property type="evidence" value="ECO:0007669"/>
    <property type="project" value="TreeGrafter"/>
</dbReference>
<evidence type="ECO:0000256" key="7">
    <source>
        <dbReference type="ARBA" id="ARBA00023136"/>
    </source>
</evidence>
<evidence type="ECO:0000256" key="5">
    <source>
        <dbReference type="ARBA" id="ARBA00022824"/>
    </source>
</evidence>
<protein>
    <recommendedName>
        <fullName evidence="3">Signal peptidase complex subunit 1</fullName>
    </recommendedName>
</protein>
<evidence type="ECO:0000256" key="3">
    <source>
        <dbReference type="ARBA" id="ARBA00017059"/>
    </source>
</evidence>
<dbReference type="GO" id="GO:0005787">
    <property type="term" value="C:signal peptidase complex"/>
    <property type="evidence" value="ECO:0007669"/>
    <property type="project" value="InterPro"/>
</dbReference>